<feature type="domain" description="HTH merR-type" evidence="5">
    <location>
        <begin position="11"/>
        <end position="79"/>
    </location>
</feature>
<dbReference type="PROSITE" id="PS50937">
    <property type="entry name" value="HTH_MERR_2"/>
    <property type="match status" value="1"/>
</dbReference>
<dbReference type="SUPFAM" id="SSF46955">
    <property type="entry name" value="Putative DNA-binding domain"/>
    <property type="match status" value="1"/>
</dbReference>
<protein>
    <submittedName>
        <fullName evidence="6">Redox-sensitive transcriptional activator SoxR</fullName>
    </submittedName>
</protein>
<gene>
    <name evidence="6" type="primary">soxR</name>
    <name evidence="6" type="ORF">A6768_19475</name>
</gene>
<dbReference type="GO" id="GO:0046872">
    <property type="term" value="F:metal ion binding"/>
    <property type="evidence" value="ECO:0007669"/>
    <property type="project" value="UniProtKB-KW"/>
</dbReference>
<keyword evidence="3" id="KW-0411">Iron-sulfur</keyword>
<dbReference type="SMART" id="SM00422">
    <property type="entry name" value="HTH_MERR"/>
    <property type="match status" value="1"/>
</dbReference>
<evidence type="ECO:0000259" key="5">
    <source>
        <dbReference type="PROSITE" id="PS50937"/>
    </source>
</evidence>
<dbReference type="PRINTS" id="PR00040">
    <property type="entry name" value="HTHMERR"/>
</dbReference>
<dbReference type="NCBIfam" id="TIGR01950">
    <property type="entry name" value="SoxR"/>
    <property type="match status" value="1"/>
</dbReference>
<dbReference type="InterPro" id="IPR047057">
    <property type="entry name" value="MerR_fam"/>
</dbReference>
<dbReference type="GO" id="GO:0003700">
    <property type="term" value="F:DNA-binding transcription factor activity"/>
    <property type="evidence" value="ECO:0007669"/>
    <property type="project" value="InterPro"/>
</dbReference>
<sequence length="150" mass="16054">MDISMPLAATGLGVGEVARRAGVPISTLHFYEAQGLIESQRTSGNQRRYHRSVLRLIAVIKVAQRVGIPLAQIKDSIAQLPSGHVRAMNDWSALSKSWRAELDRRIALMSSLRDQLDSCIGCGCLSLADCPLRNPGDVAAGAGSGARAFD</sequence>
<keyword evidence="1" id="KW-0001">2Fe-2S</keyword>
<proteinExistence type="predicted"/>
<dbReference type="GO" id="GO:0003677">
    <property type="term" value="F:DNA binding"/>
    <property type="evidence" value="ECO:0007669"/>
    <property type="project" value="UniProtKB-KW"/>
</dbReference>
<evidence type="ECO:0000256" key="2">
    <source>
        <dbReference type="ARBA" id="ARBA00023004"/>
    </source>
</evidence>
<dbReference type="Pfam" id="PF13411">
    <property type="entry name" value="MerR_1"/>
    <property type="match status" value="1"/>
</dbReference>
<dbReference type="InterPro" id="IPR009061">
    <property type="entry name" value="DNA-bd_dom_put_sf"/>
</dbReference>
<dbReference type="RefSeq" id="WP_037490607.1">
    <property type="nucleotide sequence ID" value="NZ_DAMDBB010000009.1"/>
</dbReference>
<dbReference type="Gene3D" id="1.10.1660.10">
    <property type="match status" value="1"/>
</dbReference>
<name>A0A291N3X7_SPHYA</name>
<dbReference type="Proteomes" id="UP000219422">
    <property type="component" value="Chromosome"/>
</dbReference>
<evidence type="ECO:0000313" key="6">
    <source>
        <dbReference type="EMBL" id="ATI81961.1"/>
    </source>
</evidence>
<keyword evidence="1" id="KW-0479">Metal-binding</keyword>
<dbReference type="EMBL" id="CP023741">
    <property type="protein sequence ID" value="ATI81961.1"/>
    <property type="molecule type" value="Genomic_DNA"/>
</dbReference>
<dbReference type="InterPro" id="IPR000551">
    <property type="entry name" value="MerR-type_HTH_dom"/>
</dbReference>
<keyword evidence="2" id="KW-0408">Iron</keyword>
<dbReference type="GO" id="GO:0006979">
    <property type="term" value="P:response to oxidative stress"/>
    <property type="evidence" value="ECO:0007669"/>
    <property type="project" value="InterPro"/>
</dbReference>
<accession>A0A291N3X7</accession>
<dbReference type="InterPro" id="IPR010211">
    <property type="entry name" value="Redox-sen_tscrpt-act_SoxR"/>
</dbReference>
<dbReference type="PANTHER" id="PTHR30204:SF0">
    <property type="entry name" value="REDOX-SENSITIVE TRANSCRIPTIONAL ACTIVATOR SOXR"/>
    <property type="match status" value="1"/>
</dbReference>
<reference evidence="6 7" key="1">
    <citation type="submission" date="2017-10" db="EMBL/GenBank/DDBJ databases">
        <title>Sphingobium yanoikuyae S72.</title>
        <authorList>
            <person name="Sanchez E."/>
            <person name="Bustos P."/>
            <person name="Mendoza P."/>
            <person name="Guo X."/>
            <person name="Mendoza A."/>
        </authorList>
    </citation>
    <scope>NUCLEOTIDE SEQUENCE [LARGE SCALE GENOMIC DNA]</scope>
    <source>
        <strain evidence="6 7">S72</strain>
    </source>
</reference>
<organism evidence="6 7">
    <name type="scientific">Sphingobium yanoikuyae</name>
    <name type="common">Sphingomonas yanoikuyae</name>
    <dbReference type="NCBI Taxonomy" id="13690"/>
    <lineage>
        <taxon>Bacteria</taxon>
        <taxon>Pseudomonadati</taxon>
        <taxon>Pseudomonadota</taxon>
        <taxon>Alphaproteobacteria</taxon>
        <taxon>Sphingomonadales</taxon>
        <taxon>Sphingomonadaceae</taxon>
        <taxon>Sphingobium</taxon>
    </lineage>
</organism>
<keyword evidence="4" id="KW-0238">DNA-binding</keyword>
<dbReference type="GO" id="GO:0051537">
    <property type="term" value="F:2 iron, 2 sulfur cluster binding"/>
    <property type="evidence" value="ECO:0007669"/>
    <property type="project" value="UniProtKB-KW"/>
</dbReference>
<evidence type="ECO:0000256" key="3">
    <source>
        <dbReference type="ARBA" id="ARBA00023014"/>
    </source>
</evidence>
<evidence type="ECO:0000313" key="7">
    <source>
        <dbReference type="Proteomes" id="UP000219422"/>
    </source>
</evidence>
<dbReference type="AlphaFoldDB" id="A0A291N3X7"/>
<evidence type="ECO:0000256" key="1">
    <source>
        <dbReference type="ARBA" id="ARBA00022714"/>
    </source>
</evidence>
<dbReference type="KEGG" id="sya:A6768_19475"/>
<evidence type="ECO:0000256" key="4">
    <source>
        <dbReference type="ARBA" id="ARBA00023125"/>
    </source>
</evidence>
<dbReference type="PANTHER" id="PTHR30204">
    <property type="entry name" value="REDOX-CYCLING DRUG-SENSING TRANSCRIPTIONAL ACTIVATOR SOXR"/>
    <property type="match status" value="1"/>
</dbReference>